<keyword evidence="3" id="KW-1185">Reference proteome</keyword>
<proteinExistence type="predicted"/>
<dbReference type="Proteomes" id="UP000182486">
    <property type="component" value="Unassembled WGS sequence"/>
</dbReference>
<evidence type="ECO:0000256" key="1">
    <source>
        <dbReference type="SAM" id="MobiDB-lite"/>
    </source>
</evidence>
<dbReference type="RefSeq" id="WP_071803505.1">
    <property type="nucleotide sequence ID" value="NZ_MEIA01000056.1"/>
</dbReference>
<organism evidence="2 3">
    <name type="scientific">Couchioplanes caeruleus subsp. caeruleus</name>
    <dbReference type="NCBI Taxonomy" id="56427"/>
    <lineage>
        <taxon>Bacteria</taxon>
        <taxon>Bacillati</taxon>
        <taxon>Actinomycetota</taxon>
        <taxon>Actinomycetes</taxon>
        <taxon>Micromonosporales</taxon>
        <taxon>Micromonosporaceae</taxon>
        <taxon>Couchioplanes</taxon>
    </lineage>
</organism>
<protein>
    <submittedName>
        <fullName evidence="2">Uncharacterized protein</fullName>
    </submittedName>
</protein>
<feature type="region of interest" description="Disordered" evidence="1">
    <location>
        <begin position="115"/>
        <end position="144"/>
    </location>
</feature>
<reference evidence="2 3" key="1">
    <citation type="submission" date="2016-09" db="EMBL/GenBank/DDBJ databases">
        <title>Couchioplanes caeruleus draft genome sequence.</title>
        <authorList>
            <person name="Sheehan J."/>
            <person name="Caffrey P."/>
        </authorList>
    </citation>
    <scope>NUCLEOTIDE SEQUENCE [LARGE SCALE GENOMIC DNA]</scope>
    <source>
        <strain evidence="2 3">DSM 43634</strain>
    </source>
</reference>
<accession>A0A1K0FRU5</accession>
<dbReference type="EMBL" id="MEIA01000056">
    <property type="protein sequence ID" value="OJF15416.1"/>
    <property type="molecule type" value="Genomic_DNA"/>
</dbReference>
<gene>
    <name evidence="2" type="ORF">BG844_04770</name>
</gene>
<feature type="compositionally biased region" description="Low complexity" evidence="1">
    <location>
        <begin position="127"/>
        <end position="137"/>
    </location>
</feature>
<dbReference type="AlphaFoldDB" id="A0A1K0FRU5"/>
<evidence type="ECO:0000313" key="2">
    <source>
        <dbReference type="EMBL" id="OJF15416.1"/>
    </source>
</evidence>
<sequence>MINTGGVINPGTQPVENPSEELAVAALEVFLTEVRKRAAYLEATPLKRRVAGLTGDPVRDPAADRDGRYGWDLPLSDGRVVRLLMPGVRVELLRDDISARLPVRLGDCMVVGHGGGHGRRRGPGPGPHAALPALGPGVDQTTRL</sequence>
<name>A0A1K0FRU5_9ACTN</name>
<evidence type="ECO:0000313" key="3">
    <source>
        <dbReference type="Proteomes" id="UP000182486"/>
    </source>
</evidence>
<comment type="caution">
    <text evidence="2">The sequence shown here is derived from an EMBL/GenBank/DDBJ whole genome shotgun (WGS) entry which is preliminary data.</text>
</comment>